<keyword evidence="8" id="KW-0969">Cilium</keyword>
<dbReference type="NCBIfam" id="TIGR03824">
    <property type="entry name" value="FlgM_jcvi"/>
    <property type="match status" value="1"/>
</dbReference>
<dbReference type="Proteomes" id="UP000434639">
    <property type="component" value="Unassembled WGS sequence"/>
</dbReference>
<keyword evidence="5" id="KW-0805">Transcription regulation</keyword>
<dbReference type="Pfam" id="PF04316">
    <property type="entry name" value="FlgM"/>
    <property type="match status" value="1"/>
</dbReference>
<dbReference type="RefSeq" id="WP_155113566.1">
    <property type="nucleotide sequence ID" value="NZ_WMIB01000022.1"/>
</dbReference>
<dbReference type="EMBL" id="WMIB01000022">
    <property type="protein sequence ID" value="MTH55055.1"/>
    <property type="molecule type" value="Genomic_DNA"/>
</dbReference>
<evidence type="ECO:0000256" key="6">
    <source>
        <dbReference type="ARBA" id="ARBA00023163"/>
    </source>
</evidence>
<evidence type="ECO:0000256" key="2">
    <source>
        <dbReference type="ARBA" id="ARBA00017823"/>
    </source>
</evidence>
<keyword evidence="8" id="KW-0282">Flagellum</keyword>
<dbReference type="GO" id="GO:0044781">
    <property type="term" value="P:bacterial-type flagellum organization"/>
    <property type="evidence" value="ECO:0007669"/>
    <property type="project" value="UniProtKB-KW"/>
</dbReference>
<comment type="similarity">
    <text evidence="1">Belongs to the FlgM family.</text>
</comment>
<keyword evidence="6" id="KW-0804">Transcription</keyword>
<dbReference type="AlphaFoldDB" id="A0A7X2S7S4"/>
<evidence type="ECO:0000256" key="5">
    <source>
        <dbReference type="ARBA" id="ARBA00023015"/>
    </source>
</evidence>
<accession>A0A7X2S7S4</accession>
<keyword evidence="8" id="KW-0966">Cell projection</keyword>
<reference evidence="8 9" key="1">
    <citation type="journal article" date="2017" name="Int. J. Syst. Evol. Microbiol.">
        <title>Bacillus mangrovi sp. nov., isolated from a sediment sample from a mangrove forest.</title>
        <authorList>
            <person name="Gupta V."/>
            <person name="Singh P.K."/>
            <person name="Korpole S."/>
            <person name="Tanuku N.R.S."/>
            <person name="Pinnaka A.K."/>
        </authorList>
    </citation>
    <scope>NUCLEOTIDE SEQUENCE [LARGE SCALE GENOMIC DNA]</scope>
    <source>
        <strain evidence="8 9">KCTC 33872</strain>
    </source>
</reference>
<feature type="domain" description="Anti-sigma-28 factor FlgM C-terminal" evidence="7">
    <location>
        <begin position="32"/>
        <end position="80"/>
    </location>
</feature>
<dbReference type="InterPro" id="IPR035890">
    <property type="entry name" value="Anti-sigma-28_factor_FlgM_sf"/>
</dbReference>
<evidence type="ECO:0000313" key="9">
    <source>
        <dbReference type="Proteomes" id="UP000434639"/>
    </source>
</evidence>
<name>A0A7X2S7S4_9BACI</name>
<dbReference type="SUPFAM" id="SSF101498">
    <property type="entry name" value="Anti-sigma factor FlgM"/>
    <property type="match status" value="1"/>
</dbReference>
<protein>
    <recommendedName>
        <fullName evidence="2">Negative regulator of flagellin synthesis</fullName>
    </recommendedName>
</protein>
<proteinExistence type="inferred from homology"/>
<dbReference type="InterPro" id="IPR031316">
    <property type="entry name" value="FlgM_C"/>
</dbReference>
<keyword evidence="9" id="KW-1185">Reference proteome</keyword>
<dbReference type="InterPro" id="IPR007412">
    <property type="entry name" value="FlgM"/>
</dbReference>
<evidence type="ECO:0000256" key="3">
    <source>
        <dbReference type="ARBA" id="ARBA00022491"/>
    </source>
</evidence>
<sequence>MKINNYGVNGINPYKRSADMVAKTEAAKQKQDKVEISSAAKELQSTNKISEARQEKVDQLKAQVQNGTYEIKPDEIAKKFADFYKQQ</sequence>
<keyword evidence="4" id="KW-1005">Bacterial flagellum biogenesis</keyword>
<keyword evidence="3" id="KW-0678">Repressor</keyword>
<gene>
    <name evidence="8" type="primary">flgM</name>
    <name evidence="8" type="ORF">GKZ89_16750</name>
</gene>
<organism evidence="8 9">
    <name type="scientific">Metabacillus mangrovi</name>
    <dbReference type="NCBI Taxonomy" id="1491830"/>
    <lineage>
        <taxon>Bacteria</taxon>
        <taxon>Bacillati</taxon>
        <taxon>Bacillota</taxon>
        <taxon>Bacilli</taxon>
        <taxon>Bacillales</taxon>
        <taxon>Bacillaceae</taxon>
        <taxon>Metabacillus</taxon>
    </lineage>
</organism>
<dbReference type="OrthoDB" id="2991036at2"/>
<dbReference type="GO" id="GO:0045892">
    <property type="term" value="P:negative regulation of DNA-templated transcription"/>
    <property type="evidence" value="ECO:0007669"/>
    <property type="project" value="InterPro"/>
</dbReference>
<evidence type="ECO:0000313" key="8">
    <source>
        <dbReference type="EMBL" id="MTH55055.1"/>
    </source>
</evidence>
<evidence type="ECO:0000259" key="7">
    <source>
        <dbReference type="Pfam" id="PF04316"/>
    </source>
</evidence>
<evidence type="ECO:0000256" key="1">
    <source>
        <dbReference type="ARBA" id="ARBA00005322"/>
    </source>
</evidence>
<comment type="caution">
    <text evidence="8">The sequence shown here is derived from an EMBL/GenBank/DDBJ whole genome shotgun (WGS) entry which is preliminary data.</text>
</comment>
<evidence type="ECO:0000256" key="4">
    <source>
        <dbReference type="ARBA" id="ARBA00022795"/>
    </source>
</evidence>